<keyword evidence="4" id="KW-0808">Transferase</keyword>
<dbReference type="EMBL" id="FXTP01000008">
    <property type="protein sequence ID" value="SMO69471.1"/>
    <property type="molecule type" value="Genomic_DNA"/>
</dbReference>
<dbReference type="InterPro" id="IPR005105">
    <property type="entry name" value="GlnD_Uridyltrans_N"/>
</dbReference>
<reference evidence="4 5" key="1">
    <citation type="submission" date="2017-05" db="EMBL/GenBank/DDBJ databases">
        <authorList>
            <person name="Varghese N."/>
            <person name="Submissions S."/>
        </authorList>
    </citation>
    <scope>NUCLEOTIDE SEQUENCE [LARGE SCALE GENOMIC DNA]</scope>
    <source>
        <strain evidence="4 5">DSM 21985</strain>
    </source>
</reference>
<proteinExistence type="predicted"/>
<dbReference type="RefSeq" id="WP_185957255.1">
    <property type="nucleotide sequence ID" value="NZ_FXTP01000008.1"/>
</dbReference>
<name>A0A521DEB0_9BACT</name>
<dbReference type="GO" id="GO:0008773">
    <property type="term" value="F:[protein-PII] uridylyltransferase activity"/>
    <property type="evidence" value="ECO:0007669"/>
    <property type="project" value="InterPro"/>
</dbReference>
<evidence type="ECO:0000259" key="2">
    <source>
        <dbReference type="Pfam" id="PF03445"/>
    </source>
</evidence>
<dbReference type="Pfam" id="PF10335">
    <property type="entry name" value="DUF294_C"/>
    <property type="match status" value="1"/>
</dbReference>
<feature type="domain" description="DUF294" evidence="3">
    <location>
        <begin position="430"/>
        <end position="543"/>
    </location>
</feature>
<accession>A0A521DEB0</accession>
<dbReference type="Pfam" id="PF03445">
    <property type="entry name" value="DUF294"/>
    <property type="match status" value="1"/>
</dbReference>
<evidence type="ECO:0000259" key="3">
    <source>
        <dbReference type="Pfam" id="PF10335"/>
    </source>
</evidence>
<evidence type="ECO:0000256" key="1">
    <source>
        <dbReference type="SAM" id="MobiDB-lite"/>
    </source>
</evidence>
<evidence type="ECO:0000313" key="5">
    <source>
        <dbReference type="Proteomes" id="UP000317557"/>
    </source>
</evidence>
<sequence>MNTHLSKKPVSRNTSGARGHSKEQGNNDSVFQFEDNRPAATAQRNLQGLIVDNSRTIQRKAFQAVADYNQKEKSTSLSSKDLETNGGIGPAVQFKTLFQVAPGNAVIQRQIHLGTPPSGLPKDLEVEQILERLHPIIRYDSLSRETRGYIIDLLDDYDEDDRVFDDIVDLAVTLDMDVRKEEPETGSILIKDEDAEIILDPKFQKMLESVPLPAVAQRVLASEIKGQARWMGEVYRDLSDMVKKRSAEPEEILKWFTGKTREFAVAIMRAAKNAFGLPSVPLTVLIAGSGARGEMFPGSDLDLAAVTEAQERKDVVEVFDFMQKVEKILQLTVQVMSHKLTSRTSDEVGLGPDTGVFGFKNSPELLAKHSLNLQNTGQDAKFLTHTAGGKQKGLGDRFFKARDELINESYGLAQLKEILNEFGPPPSLEGIMNIKTQFLRMPTLALRDLAQVCGLKSTNSFDRVRELVHKGYLDSTLGKQVIEALNHISGVRLQCHIHYGKEKDTFAVDESDKQTTEDYVLSSSERDNLTWSAKVLSNFYSRLVTYQEKRSAKKWGIFTGNTI</sequence>
<dbReference type="Proteomes" id="UP000317557">
    <property type="component" value="Unassembled WGS sequence"/>
</dbReference>
<protein>
    <submittedName>
        <fullName evidence="4">Nucleotidyltransferase DUF294</fullName>
    </submittedName>
</protein>
<gene>
    <name evidence="4" type="ORF">SAMN06265219_10851</name>
</gene>
<dbReference type="InterPro" id="IPR043519">
    <property type="entry name" value="NT_sf"/>
</dbReference>
<feature type="domain" description="Protein-PII uridylyltransferase N-terminal" evidence="2">
    <location>
        <begin position="241"/>
        <end position="329"/>
    </location>
</feature>
<feature type="region of interest" description="Disordered" evidence="1">
    <location>
        <begin position="1"/>
        <end position="30"/>
    </location>
</feature>
<dbReference type="InterPro" id="IPR018821">
    <property type="entry name" value="DUF294_put_nucleoTrafse_sb-bd"/>
</dbReference>
<keyword evidence="5" id="KW-1185">Reference proteome</keyword>
<dbReference type="Gene3D" id="3.30.460.10">
    <property type="entry name" value="Beta Polymerase, domain 2"/>
    <property type="match status" value="1"/>
</dbReference>
<feature type="compositionally biased region" description="Basic residues" evidence="1">
    <location>
        <begin position="1"/>
        <end position="10"/>
    </location>
</feature>
<dbReference type="AlphaFoldDB" id="A0A521DEB0"/>
<evidence type="ECO:0000313" key="4">
    <source>
        <dbReference type="EMBL" id="SMO69471.1"/>
    </source>
</evidence>
<organism evidence="4 5">
    <name type="scientific">Gracilimonas mengyeensis</name>
    <dbReference type="NCBI Taxonomy" id="1302730"/>
    <lineage>
        <taxon>Bacteria</taxon>
        <taxon>Pseudomonadati</taxon>
        <taxon>Balneolota</taxon>
        <taxon>Balneolia</taxon>
        <taxon>Balneolales</taxon>
        <taxon>Balneolaceae</taxon>
        <taxon>Gracilimonas</taxon>
    </lineage>
</organism>
<dbReference type="SUPFAM" id="SSF81301">
    <property type="entry name" value="Nucleotidyltransferase"/>
    <property type="match status" value="1"/>
</dbReference>